<protein>
    <recommendedName>
        <fullName evidence="5">Sec-independent protein translocase protein TatC</fullName>
    </recommendedName>
</protein>
<evidence type="ECO:0000256" key="4">
    <source>
        <dbReference type="ARBA" id="ARBA00023136"/>
    </source>
</evidence>
<proteinExistence type="inferred from homology"/>
<dbReference type="GO" id="GO:0033281">
    <property type="term" value="C:TAT protein transport complex"/>
    <property type="evidence" value="ECO:0007669"/>
    <property type="project" value="UniProtKB-UniRule"/>
</dbReference>
<dbReference type="PRINTS" id="PR01840">
    <property type="entry name" value="TATCFAMILY"/>
</dbReference>
<keyword evidence="2 5" id="KW-0812">Transmembrane</keyword>
<keyword evidence="3 5" id="KW-1133">Transmembrane helix</keyword>
<dbReference type="Proteomes" id="UP000712007">
    <property type="component" value="Unassembled WGS sequence"/>
</dbReference>
<gene>
    <name evidence="5 6" type="primary">tatC</name>
    <name evidence="6" type="ORF">IAC51_00570</name>
</gene>
<dbReference type="AlphaFoldDB" id="A0A940IE94"/>
<evidence type="ECO:0000256" key="5">
    <source>
        <dbReference type="HAMAP-Rule" id="MF_00902"/>
    </source>
</evidence>
<keyword evidence="4 5" id="KW-0472">Membrane</keyword>
<evidence type="ECO:0000313" key="6">
    <source>
        <dbReference type="EMBL" id="MBO8439126.1"/>
    </source>
</evidence>
<dbReference type="GO" id="GO:0065002">
    <property type="term" value="P:intracellular protein transmembrane transport"/>
    <property type="evidence" value="ECO:0007669"/>
    <property type="project" value="TreeGrafter"/>
</dbReference>
<dbReference type="GO" id="GO:0009977">
    <property type="term" value="F:proton motive force dependent protein transmembrane transporter activity"/>
    <property type="evidence" value="ECO:0007669"/>
    <property type="project" value="TreeGrafter"/>
</dbReference>
<comment type="caution">
    <text evidence="5">Lacks conserved residue(s) required for the propagation of feature annotation.</text>
</comment>
<dbReference type="InterPro" id="IPR002033">
    <property type="entry name" value="TatC"/>
</dbReference>
<evidence type="ECO:0000256" key="2">
    <source>
        <dbReference type="ARBA" id="ARBA00022692"/>
    </source>
</evidence>
<organism evidence="6 7">
    <name type="scientific">Candidatus Aphodosoma intestinipullorum</name>
    <dbReference type="NCBI Taxonomy" id="2840674"/>
    <lineage>
        <taxon>Bacteria</taxon>
        <taxon>Pseudomonadati</taxon>
        <taxon>Bacteroidota</taxon>
        <taxon>Bacteroidia</taxon>
        <taxon>Bacteroidales</taxon>
        <taxon>Candidatus Aphodosoma</taxon>
    </lineage>
</organism>
<reference evidence="6" key="2">
    <citation type="journal article" date="2021" name="PeerJ">
        <title>Extensive microbial diversity within the chicken gut microbiome revealed by metagenomics and culture.</title>
        <authorList>
            <person name="Gilroy R."/>
            <person name="Ravi A."/>
            <person name="Getino M."/>
            <person name="Pursley I."/>
            <person name="Horton D.L."/>
            <person name="Alikhan N.F."/>
            <person name="Baker D."/>
            <person name="Gharbi K."/>
            <person name="Hall N."/>
            <person name="Watson M."/>
            <person name="Adriaenssens E.M."/>
            <person name="Foster-Nyarko E."/>
            <person name="Jarju S."/>
            <person name="Secka A."/>
            <person name="Antonio M."/>
            <person name="Oren A."/>
            <person name="Chaudhuri R.R."/>
            <person name="La Ragione R."/>
            <person name="Hildebrand F."/>
            <person name="Pallen M.J."/>
        </authorList>
    </citation>
    <scope>NUCLEOTIDE SEQUENCE</scope>
    <source>
        <strain evidence="6">3924</strain>
    </source>
</reference>
<sequence length="252" mass="28189">MSFWEHLDVMRGYLLRMAVVILALFLVAFCFKGLLFDVVLAPRDGGFITYRLINRVAASLGLEPMPPFSVELINTGLAGQFVAHMKVAFYAALLCASPFVLYMAFRFVSPALYARERHYALRVMPGAFVMFMVGLLLGYFVIFPLTFRFLGTYHVSGEVSNLISLQSYISTFVMMSLLMGLLFELPVLCWLLARMGLLTAPAMCRYRRHAIVAILILSAVITPTSDAFTLALVALPVYLLYELSIVIVKRVG</sequence>
<dbReference type="NCBIfam" id="TIGR00945">
    <property type="entry name" value="tatC"/>
    <property type="match status" value="1"/>
</dbReference>
<comment type="similarity">
    <text evidence="5">Belongs to the TatC family.</text>
</comment>
<comment type="subcellular location">
    <subcellularLocation>
        <location evidence="5">Cell membrane</location>
        <topology evidence="5">Multi-pass membrane protein</topology>
    </subcellularLocation>
    <subcellularLocation>
        <location evidence="1">Membrane</location>
        <topology evidence="1">Multi-pass membrane protein</topology>
    </subcellularLocation>
</comment>
<dbReference type="PANTHER" id="PTHR30371:SF0">
    <property type="entry name" value="SEC-INDEPENDENT PROTEIN TRANSLOCASE PROTEIN TATC, CHLOROPLASTIC-RELATED"/>
    <property type="match status" value="1"/>
</dbReference>
<dbReference type="Pfam" id="PF00902">
    <property type="entry name" value="TatC"/>
    <property type="match status" value="1"/>
</dbReference>
<dbReference type="PANTHER" id="PTHR30371">
    <property type="entry name" value="SEC-INDEPENDENT PROTEIN TRANSLOCASE PROTEIN TATC"/>
    <property type="match status" value="1"/>
</dbReference>
<feature type="transmembrane region" description="Helical" evidence="5">
    <location>
        <begin position="167"/>
        <end position="193"/>
    </location>
</feature>
<keyword evidence="5" id="KW-1003">Cell membrane</keyword>
<comment type="function">
    <text evidence="5">Part of the twin-arginine translocation (Tat) system that transports large folded proteins containing a characteristic twin-arginine motif in their signal peptide across membranes.</text>
</comment>
<dbReference type="EMBL" id="JADIMV010000012">
    <property type="protein sequence ID" value="MBO8439126.1"/>
    <property type="molecule type" value="Genomic_DNA"/>
</dbReference>
<reference evidence="6" key="1">
    <citation type="submission" date="2020-10" db="EMBL/GenBank/DDBJ databases">
        <authorList>
            <person name="Gilroy R."/>
        </authorList>
    </citation>
    <scope>NUCLEOTIDE SEQUENCE</scope>
    <source>
        <strain evidence="6">3924</strain>
    </source>
</reference>
<name>A0A940IE94_9BACT</name>
<evidence type="ECO:0000313" key="7">
    <source>
        <dbReference type="Proteomes" id="UP000712007"/>
    </source>
</evidence>
<feature type="transmembrane region" description="Helical" evidence="5">
    <location>
        <begin position="87"/>
        <end position="105"/>
    </location>
</feature>
<feature type="transmembrane region" description="Helical" evidence="5">
    <location>
        <begin position="12"/>
        <end position="35"/>
    </location>
</feature>
<comment type="caution">
    <text evidence="6">The sequence shown here is derived from an EMBL/GenBank/DDBJ whole genome shotgun (WGS) entry which is preliminary data.</text>
</comment>
<keyword evidence="5" id="KW-0813">Transport</keyword>
<feature type="transmembrane region" description="Helical" evidence="5">
    <location>
        <begin position="126"/>
        <end position="147"/>
    </location>
</feature>
<keyword evidence="5" id="KW-0811">Translocation</keyword>
<evidence type="ECO:0000256" key="1">
    <source>
        <dbReference type="ARBA" id="ARBA00004141"/>
    </source>
</evidence>
<evidence type="ECO:0000256" key="3">
    <source>
        <dbReference type="ARBA" id="ARBA00022989"/>
    </source>
</evidence>
<comment type="subunit">
    <text evidence="5">Forms a complex with TatA.</text>
</comment>
<accession>A0A940IE94</accession>
<dbReference type="HAMAP" id="MF_00902">
    <property type="entry name" value="TatC"/>
    <property type="match status" value="1"/>
</dbReference>
<keyword evidence="5" id="KW-0653">Protein transport</keyword>
<dbReference type="GO" id="GO:0043953">
    <property type="term" value="P:protein transport by the Tat complex"/>
    <property type="evidence" value="ECO:0007669"/>
    <property type="project" value="UniProtKB-UniRule"/>
</dbReference>